<evidence type="ECO:0000313" key="2">
    <source>
        <dbReference type="EMBL" id="EME86243.1"/>
    </source>
</evidence>
<accession>M3BAI9</accession>
<evidence type="ECO:0000313" key="3">
    <source>
        <dbReference type="Proteomes" id="UP000016932"/>
    </source>
</evidence>
<keyword evidence="3" id="KW-1185">Reference proteome</keyword>
<organism evidence="2 3">
    <name type="scientific">Pseudocercospora fijiensis (strain CIRAD86)</name>
    <name type="common">Black leaf streak disease fungus</name>
    <name type="synonym">Mycosphaerella fijiensis</name>
    <dbReference type="NCBI Taxonomy" id="383855"/>
    <lineage>
        <taxon>Eukaryota</taxon>
        <taxon>Fungi</taxon>
        <taxon>Dikarya</taxon>
        <taxon>Ascomycota</taxon>
        <taxon>Pezizomycotina</taxon>
        <taxon>Dothideomycetes</taxon>
        <taxon>Dothideomycetidae</taxon>
        <taxon>Mycosphaerellales</taxon>
        <taxon>Mycosphaerellaceae</taxon>
        <taxon>Pseudocercospora</taxon>
    </lineage>
</organism>
<dbReference type="RefSeq" id="XP_007923588.1">
    <property type="nucleotide sequence ID" value="XM_007925397.1"/>
</dbReference>
<dbReference type="AlphaFoldDB" id="M3BAI9"/>
<dbReference type="Proteomes" id="UP000016932">
    <property type="component" value="Unassembled WGS sequence"/>
</dbReference>
<reference evidence="2 3" key="1">
    <citation type="journal article" date="2012" name="PLoS Pathog.">
        <title>Diverse lifestyles and strategies of plant pathogenesis encoded in the genomes of eighteen Dothideomycetes fungi.</title>
        <authorList>
            <person name="Ohm R.A."/>
            <person name="Feau N."/>
            <person name="Henrissat B."/>
            <person name="Schoch C.L."/>
            <person name="Horwitz B.A."/>
            <person name="Barry K.W."/>
            <person name="Condon B.J."/>
            <person name="Copeland A.C."/>
            <person name="Dhillon B."/>
            <person name="Glaser F."/>
            <person name="Hesse C.N."/>
            <person name="Kosti I."/>
            <person name="LaButti K."/>
            <person name="Lindquist E.A."/>
            <person name="Lucas S."/>
            <person name="Salamov A.A."/>
            <person name="Bradshaw R.E."/>
            <person name="Ciuffetti L."/>
            <person name="Hamelin R.C."/>
            <person name="Kema G.H.J."/>
            <person name="Lawrence C."/>
            <person name="Scott J.A."/>
            <person name="Spatafora J.W."/>
            <person name="Turgeon B.G."/>
            <person name="de Wit P.J.G.M."/>
            <person name="Zhong S."/>
            <person name="Goodwin S.B."/>
            <person name="Grigoriev I.V."/>
        </authorList>
    </citation>
    <scope>NUCLEOTIDE SEQUENCE [LARGE SCALE GENOMIC DNA]</scope>
    <source>
        <strain evidence="2 3">CIRAD86</strain>
    </source>
</reference>
<feature type="region of interest" description="Disordered" evidence="1">
    <location>
        <begin position="1"/>
        <end position="23"/>
    </location>
</feature>
<dbReference type="GeneID" id="19332735"/>
<dbReference type="HOGENOM" id="CLU_966840_0_0_1"/>
<dbReference type="VEuPathDB" id="FungiDB:MYCFIDRAFT_172021"/>
<dbReference type="EMBL" id="KB446556">
    <property type="protein sequence ID" value="EME86243.1"/>
    <property type="molecule type" value="Genomic_DNA"/>
</dbReference>
<evidence type="ECO:0000256" key="1">
    <source>
        <dbReference type="SAM" id="MobiDB-lite"/>
    </source>
</evidence>
<protein>
    <submittedName>
        <fullName evidence="2">Uncharacterized protein</fullName>
    </submittedName>
</protein>
<gene>
    <name evidence="2" type="ORF">MYCFIDRAFT_172021</name>
</gene>
<dbReference type="KEGG" id="pfj:MYCFIDRAFT_172021"/>
<name>M3BAI9_PSEFD</name>
<proteinExistence type="predicted"/>
<sequence length="288" mass="31526">MQATFAGQNQRSNHNGPGSDGLAFLRPTKRLRCSASSETLLHAACIADSPGATSRTKANPISSYCPAASQPGFTAGQRFSEFPLLHKSPYQEDAPCSSNTVHTPGTPYFAATLARGNSMSTLRTSRGGAVSADNLRSFQGRQKWHRDARGMGTMYVRTASARRLSIWIQLAAGSPKWRICSDRLRWLCSTEFGSQISLIVSQIAVQGIGSEVCGRRCYYANIFIGPSDIRLKRRVLEGQHSYLCSCINPCPSSSPVSTPLISPFCSKFCASRRRRMGFRERRADVSSE</sequence>
<feature type="compositionally biased region" description="Polar residues" evidence="1">
    <location>
        <begin position="1"/>
        <end position="16"/>
    </location>
</feature>